<proteinExistence type="predicted"/>
<sequence>MKKVWATRSGSNQAMESKARSDIPGQYSGMLRLLDYGSFPPTANYLFLGDYMDQRWQSDIPGQYSGMLRLLDYGSFPPTANYLFLGDYMDQRIYGFYNGFNRLFSMSKSWSMNHREVSYTFGPENVDEFLRKNDMDLICNAQQLAIIFSAPNYCSDFDNAGALISVDESLMYCFQILKHVDRRPGLMIKRGTSSTFLIRLNLSGKEDEIGNMKLGKRHLTLLETLS</sequence>
<evidence type="ECO:0000259" key="1">
    <source>
        <dbReference type="SMART" id="SM00156"/>
    </source>
</evidence>
<accession>A0A8S9FT08</accession>
<evidence type="ECO:0000313" key="2">
    <source>
        <dbReference type="EMBL" id="KAF2533852.1"/>
    </source>
</evidence>
<dbReference type="SMART" id="SM00156">
    <property type="entry name" value="PP2Ac"/>
    <property type="match status" value="1"/>
</dbReference>
<dbReference type="Gene3D" id="3.60.21.10">
    <property type="match status" value="3"/>
</dbReference>
<reference evidence="2" key="1">
    <citation type="submission" date="2019-12" db="EMBL/GenBank/DDBJ databases">
        <title>Genome sequencing and annotation of Brassica cretica.</title>
        <authorList>
            <person name="Studholme D.J."/>
            <person name="Sarris P.F."/>
        </authorList>
    </citation>
    <scope>NUCLEOTIDE SEQUENCE</scope>
    <source>
        <strain evidence="2">PFS-102/07</strain>
        <tissue evidence="2">Leaf</tissue>
    </source>
</reference>
<dbReference type="InterPro" id="IPR050341">
    <property type="entry name" value="PP1_catalytic_subunit"/>
</dbReference>
<dbReference type="EMBL" id="QGKY02002305">
    <property type="protein sequence ID" value="KAF2533852.1"/>
    <property type="molecule type" value="Genomic_DNA"/>
</dbReference>
<dbReference type="PANTHER" id="PTHR11668">
    <property type="entry name" value="SERINE/THREONINE PROTEIN PHOSPHATASE"/>
    <property type="match status" value="1"/>
</dbReference>
<dbReference type="AlphaFoldDB" id="A0A8S9FT08"/>
<organism evidence="2">
    <name type="scientific">Brassica cretica</name>
    <name type="common">Mustard</name>
    <dbReference type="NCBI Taxonomy" id="69181"/>
    <lineage>
        <taxon>Eukaryota</taxon>
        <taxon>Viridiplantae</taxon>
        <taxon>Streptophyta</taxon>
        <taxon>Embryophyta</taxon>
        <taxon>Tracheophyta</taxon>
        <taxon>Spermatophyta</taxon>
        <taxon>Magnoliopsida</taxon>
        <taxon>eudicotyledons</taxon>
        <taxon>Gunneridae</taxon>
        <taxon>Pentapetalae</taxon>
        <taxon>rosids</taxon>
        <taxon>malvids</taxon>
        <taxon>Brassicales</taxon>
        <taxon>Brassicaceae</taxon>
        <taxon>Brassiceae</taxon>
        <taxon>Brassica</taxon>
    </lineage>
</organism>
<dbReference type="InterPro" id="IPR006186">
    <property type="entry name" value="Ser/Thr-sp_prot-phosphatase"/>
</dbReference>
<dbReference type="GO" id="GO:0004722">
    <property type="term" value="F:protein serine/threonine phosphatase activity"/>
    <property type="evidence" value="ECO:0007669"/>
    <property type="project" value="TreeGrafter"/>
</dbReference>
<dbReference type="GO" id="GO:0005634">
    <property type="term" value="C:nucleus"/>
    <property type="evidence" value="ECO:0007669"/>
    <property type="project" value="TreeGrafter"/>
</dbReference>
<dbReference type="InterPro" id="IPR029052">
    <property type="entry name" value="Metallo-depent_PP-like"/>
</dbReference>
<name>A0A8S9FT08_BRACR</name>
<dbReference type="GO" id="GO:0005737">
    <property type="term" value="C:cytoplasm"/>
    <property type="evidence" value="ECO:0007669"/>
    <property type="project" value="TreeGrafter"/>
</dbReference>
<comment type="caution">
    <text evidence="2">The sequence shown here is derived from an EMBL/GenBank/DDBJ whole genome shotgun (WGS) entry which is preliminary data.</text>
</comment>
<gene>
    <name evidence="2" type="ORF">F2Q70_00030125</name>
</gene>
<protein>
    <recommendedName>
        <fullName evidence="1">Serine/threonine specific protein phosphatases domain-containing protein</fullName>
    </recommendedName>
</protein>
<dbReference type="PRINTS" id="PR00114">
    <property type="entry name" value="STPHPHTASE"/>
</dbReference>
<dbReference type="SUPFAM" id="SSF56300">
    <property type="entry name" value="Metallo-dependent phosphatases"/>
    <property type="match status" value="2"/>
</dbReference>
<feature type="domain" description="Serine/threonine specific protein phosphatases" evidence="1">
    <location>
        <begin position="1"/>
        <end position="181"/>
    </location>
</feature>
<dbReference type="PANTHER" id="PTHR11668:SF511">
    <property type="entry name" value="SERINE_THREONINE-PROTEIN PHOSPHATASE PP1 ISOZYME 2-RELATED"/>
    <property type="match status" value="1"/>
</dbReference>